<keyword evidence="16" id="KW-0472">Membrane</keyword>
<evidence type="ECO:0000256" key="2">
    <source>
        <dbReference type="ARBA" id="ARBA00004874"/>
    </source>
</evidence>
<feature type="active site" description="Proton donor" evidence="13">
    <location>
        <position position="195"/>
    </location>
</feature>
<dbReference type="InterPro" id="IPR006183">
    <property type="entry name" value="Pgluconate_DH"/>
</dbReference>
<dbReference type="Gene3D" id="3.40.50.720">
    <property type="entry name" value="NAD(P)-binding Rossmann-like Domain"/>
    <property type="match status" value="1"/>
</dbReference>
<dbReference type="PRINTS" id="PR00076">
    <property type="entry name" value="6PGDHDRGNASE"/>
</dbReference>
<feature type="active site" description="Proton acceptor" evidence="13">
    <location>
        <position position="188"/>
    </location>
</feature>
<dbReference type="Gene3D" id="1.10.1040.10">
    <property type="entry name" value="N-(1-d-carboxylethyl)-l-norvaline Dehydrogenase, domain 2"/>
    <property type="match status" value="1"/>
</dbReference>
<reference evidence="19" key="1">
    <citation type="submission" date="2025-08" db="UniProtKB">
        <authorList>
            <consortium name="RefSeq"/>
        </authorList>
    </citation>
    <scope>IDENTIFICATION</scope>
    <source>
        <strain evidence="19">Airmid</strain>
    </source>
</reference>
<dbReference type="InterPro" id="IPR006115">
    <property type="entry name" value="6PGDH_NADP-bd"/>
</dbReference>
<comment type="catalytic activity">
    <reaction evidence="11 12 15">
        <text>6-phospho-D-gluconate + NADP(+) = D-ribulose 5-phosphate + CO2 + NADPH</text>
        <dbReference type="Rhea" id="RHEA:10116"/>
        <dbReference type="ChEBI" id="CHEBI:16526"/>
        <dbReference type="ChEBI" id="CHEBI:57783"/>
        <dbReference type="ChEBI" id="CHEBI:58121"/>
        <dbReference type="ChEBI" id="CHEBI:58349"/>
        <dbReference type="ChEBI" id="CHEBI:58759"/>
        <dbReference type="EC" id="1.1.1.44"/>
    </reaction>
</comment>
<dbReference type="InterPro" id="IPR008927">
    <property type="entry name" value="6-PGluconate_DH-like_C_sf"/>
</dbReference>
<evidence type="ECO:0000256" key="14">
    <source>
        <dbReference type="PIRSR" id="PIRSR000109-2"/>
    </source>
</evidence>
<dbReference type="InterPro" id="IPR036291">
    <property type="entry name" value="NAD(P)-bd_dom_sf"/>
</dbReference>
<dbReference type="SUPFAM" id="SSF48179">
    <property type="entry name" value="6-phosphogluconate dehydrogenase C-terminal domain-like"/>
    <property type="match status" value="1"/>
</dbReference>
<dbReference type="Proteomes" id="UP000515146">
    <property type="component" value="Unplaced"/>
</dbReference>
<dbReference type="GO" id="GO:0004616">
    <property type="term" value="F:phosphogluconate dehydrogenase (decarboxylating) activity"/>
    <property type="evidence" value="ECO:0007669"/>
    <property type="project" value="UniProtKB-EC"/>
</dbReference>
<feature type="binding site" evidence="14">
    <location>
        <position position="448"/>
    </location>
    <ligand>
        <name>substrate</name>
        <note>ligand shared between dimeric partners</note>
    </ligand>
</feature>
<name>A0A6P6Y548_DERPT</name>
<evidence type="ECO:0000256" key="16">
    <source>
        <dbReference type="SAM" id="Phobius"/>
    </source>
</evidence>
<dbReference type="EC" id="1.1.1.44" evidence="5 12"/>
<dbReference type="Gene3D" id="1.20.5.320">
    <property type="entry name" value="6-Phosphogluconate Dehydrogenase, domain 3"/>
    <property type="match status" value="1"/>
</dbReference>
<keyword evidence="8 12" id="KW-0560">Oxidoreductase</keyword>
<dbReference type="SUPFAM" id="SSF51735">
    <property type="entry name" value="NAD(P)-binding Rossmann-fold domains"/>
    <property type="match status" value="1"/>
</dbReference>
<feature type="binding site" description="in other chain" evidence="14">
    <location>
        <position position="196"/>
    </location>
    <ligand>
        <name>substrate</name>
        <note>ligand shared between dimeric partners</note>
    </ligand>
</feature>
<dbReference type="PIRSF" id="PIRSF000109">
    <property type="entry name" value="6PGD"/>
    <property type="match status" value="1"/>
</dbReference>
<evidence type="ECO:0000256" key="5">
    <source>
        <dbReference type="ARBA" id="ARBA00013011"/>
    </source>
</evidence>
<keyword evidence="10 12" id="KW-0570">Pentose shunt</keyword>
<dbReference type="SMART" id="SM01350">
    <property type="entry name" value="6PGD"/>
    <property type="match status" value="1"/>
</dbReference>
<organism evidence="18 19">
    <name type="scientific">Dermatophagoides pteronyssinus</name>
    <name type="common">European house dust mite</name>
    <dbReference type="NCBI Taxonomy" id="6956"/>
    <lineage>
        <taxon>Eukaryota</taxon>
        <taxon>Metazoa</taxon>
        <taxon>Ecdysozoa</taxon>
        <taxon>Arthropoda</taxon>
        <taxon>Chelicerata</taxon>
        <taxon>Arachnida</taxon>
        <taxon>Acari</taxon>
        <taxon>Acariformes</taxon>
        <taxon>Sarcoptiformes</taxon>
        <taxon>Astigmata</taxon>
        <taxon>Psoroptidia</taxon>
        <taxon>Analgoidea</taxon>
        <taxon>Pyroglyphidae</taxon>
        <taxon>Dermatophagoidinae</taxon>
        <taxon>Dermatophagoides</taxon>
    </lineage>
</organism>
<feature type="transmembrane region" description="Helical" evidence="16">
    <location>
        <begin position="6"/>
        <end position="27"/>
    </location>
</feature>
<evidence type="ECO:0000256" key="7">
    <source>
        <dbReference type="ARBA" id="ARBA00022857"/>
    </source>
</evidence>
<feature type="binding site" description="in other chain" evidence="14">
    <location>
        <position position="267"/>
    </location>
    <ligand>
        <name>substrate</name>
        <note>ligand shared between dimeric partners</note>
    </ligand>
</feature>
<evidence type="ECO:0000256" key="12">
    <source>
        <dbReference type="PIRNR" id="PIRNR000109"/>
    </source>
</evidence>
<dbReference type="KEGG" id="dpte:113794481"/>
<evidence type="ECO:0000256" key="9">
    <source>
        <dbReference type="ARBA" id="ARBA00023064"/>
    </source>
</evidence>
<dbReference type="InterPro" id="IPR013328">
    <property type="entry name" value="6PGD_dom2"/>
</dbReference>
<dbReference type="UniPathway" id="UPA00115">
    <property type="reaction ID" value="UER00410"/>
</dbReference>
<evidence type="ECO:0000259" key="17">
    <source>
        <dbReference type="SMART" id="SM01350"/>
    </source>
</evidence>
<comment type="pathway">
    <text evidence="2 12 15">Carbohydrate degradation; pentose phosphate pathway; D-ribulose 5-phosphate from D-glucose 6-phosphate (oxidative stage): step 3/3.</text>
</comment>
<dbReference type="OrthoDB" id="434986at2759"/>
<sequence length="476" mass="52270">MTAKELNTIGLIGAGVMGSALAMNIASRKLTISLYNRTYQKSVHCQMMAKSENLDIMVFKEIADFVASLRRPRKVIVIVSSGTATDAVVENLTKLLEPGDIVIDAANEFYRKTEERMKFVHGYGLLYLGMGVSGGESGARYGPSLMPGGDREAYDAMEPILQKIAAVNDVGVECVKYMGAGGAGHFVKMVHNGIEYGIMEAIAEIYDILRKAMKYDNKQISDMFKFFNSGRLDSYLCEITSYVLEATNPDDPNSYLVDDVLDVAGAKGTGMWTSQESFRLGVPCPTICAAVDARNASSCRSARRKLATKYNAICRSDIASQELTAEDFERALYACYVLAFTQGVELIRKASLEYNYDINLSDVFLVWERGCILRGRILKALGPVVTQDCILSSDYVVDVFRSSIPSLKGILKLCLESGTAAPALSSTANLLFALTDENCPMNLIQGLRDHFGAHTFFMKSDASKPLHANWVQSNWC</sequence>
<evidence type="ECO:0000256" key="13">
    <source>
        <dbReference type="PIRSR" id="PIRSR000109-1"/>
    </source>
</evidence>
<evidence type="ECO:0000256" key="11">
    <source>
        <dbReference type="ARBA" id="ARBA00048640"/>
    </source>
</evidence>
<keyword evidence="16" id="KW-1133">Transmembrane helix</keyword>
<comment type="function">
    <text evidence="1 12">Catalyzes the oxidative decarboxylation of 6-phosphogluconate to ribulose 5-phosphate and CO(2), with concomitant reduction of NADP to NADPH.</text>
</comment>
<feature type="binding site" description="in other chain" evidence="14">
    <location>
        <position position="107"/>
    </location>
    <ligand>
        <name>substrate</name>
        <note>ligand shared between dimeric partners</note>
    </ligand>
</feature>
<feature type="binding site" description="in other chain" evidence="14">
    <location>
        <position position="294"/>
    </location>
    <ligand>
        <name>substrate</name>
        <note>ligand shared between dimeric partners</note>
    </ligand>
</feature>
<dbReference type="Pfam" id="PF00393">
    <property type="entry name" value="6PGD"/>
    <property type="match status" value="1"/>
</dbReference>
<evidence type="ECO:0000256" key="15">
    <source>
        <dbReference type="RuleBase" id="RU000485"/>
    </source>
</evidence>
<evidence type="ECO:0000256" key="1">
    <source>
        <dbReference type="ARBA" id="ARBA00002526"/>
    </source>
</evidence>
<evidence type="ECO:0000313" key="19">
    <source>
        <dbReference type="RefSeq" id="XP_027200400.1"/>
    </source>
</evidence>
<dbReference type="PANTHER" id="PTHR11811">
    <property type="entry name" value="6-PHOSPHOGLUCONATE DEHYDROGENASE"/>
    <property type="match status" value="1"/>
</dbReference>
<feature type="binding site" description="in other chain" evidence="14">
    <location>
        <begin position="191"/>
        <end position="192"/>
    </location>
    <ligand>
        <name>substrate</name>
        <note>ligand shared between dimeric partners</note>
    </ligand>
</feature>
<keyword evidence="9 15" id="KW-0311">Gluconate utilization</keyword>
<proteinExistence type="inferred from homology"/>
<protein>
    <recommendedName>
        <fullName evidence="6 12">6-phosphogluconate dehydrogenase, decarboxylating</fullName>
        <ecNumber evidence="5 12">1.1.1.44</ecNumber>
    </recommendedName>
</protein>
<keyword evidence="18" id="KW-1185">Reference proteome</keyword>
<keyword evidence="16" id="KW-0812">Transmembrane</keyword>
<dbReference type="NCBIfam" id="NF006765">
    <property type="entry name" value="PRK09287.1"/>
    <property type="match status" value="1"/>
</dbReference>
<evidence type="ECO:0000256" key="8">
    <source>
        <dbReference type="ARBA" id="ARBA00023002"/>
    </source>
</evidence>
<evidence type="ECO:0000256" key="6">
    <source>
        <dbReference type="ARBA" id="ARBA00018193"/>
    </source>
</evidence>
<feature type="domain" description="6-phosphogluconate dehydrogenase C-terminal" evidence="17">
    <location>
        <begin position="184"/>
        <end position="471"/>
    </location>
</feature>
<feature type="binding site" description="in other chain" evidence="14">
    <location>
        <begin position="133"/>
        <end position="135"/>
    </location>
    <ligand>
        <name>substrate</name>
        <note>ligand shared between dimeric partners</note>
    </ligand>
</feature>
<comment type="subunit">
    <text evidence="4 12">Homodimer.</text>
</comment>
<evidence type="ECO:0000256" key="3">
    <source>
        <dbReference type="ARBA" id="ARBA00008419"/>
    </source>
</evidence>
<dbReference type="Pfam" id="PF03446">
    <property type="entry name" value="NAD_binding_2"/>
    <property type="match status" value="1"/>
</dbReference>
<keyword evidence="7 12" id="KW-0521">NADP</keyword>
<dbReference type="FunFam" id="1.10.1040.10:FF:000032">
    <property type="entry name" value="6-phosphogluconate dehydrogenase, decarboxylating"/>
    <property type="match status" value="1"/>
</dbReference>
<dbReference type="AlphaFoldDB" id="A0A6P6Y548"/>
<dbReference type="RefSeq" id="XP_027200400.1">
    <property type="nucleotide sequence ID" value="XM_027344599.1"/>
</dbReference>
<evidence type="ECO:0000256" key="10">
    <source>
        <dbReference type="ARBA" id="ARBA00023126"/>
    </source>
</evidence>
<dbReference type="InterPro" id="IPR006113">
    <property type="entry name" value="6PGDH_Gnd/GntZ"/>
</dbReference>
<evidence type="ECO:0000256" key="4">
    <source>
        <dbReference type="ARBA" id="ARBA00011738"/>
    </source>
</evidence>
<dbReference type="GO" id="GO:0006098">
    <property type="term" value="P:pentose-phosphate shunt"/>
    <property type="evidence" value="ECO:0007669"/>
    <property type="project" value="UniProtKB-UniPathway"/>
</dbReference>
<dbReference type="InterPro" id="IPR006114">
    <property type="entry name" value="6PGDH_C"/>
</dbReference>
<dbReference type="NCBIfam" id="TIGR00873">
    <property type="entry name" value="gnd"/>
    <property type="match status" value="1"/>
</dbReference>
<comment type="similarity">
    <text evidence="3 12 15">Belongs to the 6-phosphogluconate dehydrogenase family.</text>
</comment>
<dbReference type="InParanoid" id="A0A6P6Y548"/>
<dbReference type="GO" id="GO:0019521">
    <property type="term" value="P:D-gluconate metabolic process"/>
    <property type="evidence" value="ECO:0007669"/>
    <property type="project" value="UniProtKB-KW"/>
</dbReference>
<evidence type="ECO:0000313" key="18">
    <source>
        <dbReference type="Proteomes" id="UP000515146"/>
    </source>
</evidence>
<feature type="binding site" evidence="14">
    <location>
        <position position="454"/>
    </location>
    <ligand>
        <name>substrate</name>
        <note>ligand shared between dimeric partners</note>
    </ligand>
</feature>
<dbReference type="GO" id="GO:0050661">
    <property type="term" value="F:NADP binding"/>
    <property type="evidence" value="ECO:0007669"/>
    <property type="project" value="InterPro"/>
</dbReference>
<gene>
    <name evidence="19" type="primary">LOC113794481</name>
</gene>
<accession>A0A6P6Y548</accession>